<sequence>MPISYIGKIIPSGTPRWLMGQTLHTAEKEKFKGYKDRGLEWGVVEKNKLADIDFLELWPDDTNTTEIPPVVATLPNLKTLIIPSWFVPHLKAENLPPSLEALQVGVLSDNKPKVNWDKSLVLKHINLLDLGRVASDFYADSFPGLSTTLTITLGNKKLDPSEIGKCPHLKNLFLYKADTVETLNQAGADSLQFAGWMEGKHEDFKGLKGYGQLCDAEIKWNKKLVSLEGLEHLSKLERLDISDCSKLEHLGNIMHIKTLQWFRIMDSGKAWTTHIDDIKAKFTKAGFGKIRFEPDGNYSLLEIWRNA</sequence>
<comment type="caution">
    <text evidence="1">The sequence shown here is derived from an EMBL/GenBank/DDBJ whole genome shotgun (WGS) entry which is preliminary data.</text>
</comment>
<dbReference type="RefSeq" id="WP_169229043.1">
    <property type="nucleotide sequence ID" value="NZ_JABBGC010000004.1"/>
</dbReference>
<dbReference type="EMBL" id="JABBGC010000004">
    <property type="protein sequence ID" value="NML42043.1"/>
    <property type="molecule type" value="Genomic_DNA"/>
</dbReference>
<reference evidence="1 2" key="1">
    <citation type="submission" date="2020-04" db="EMBL/GenBank/DDBJ databases">
        <title>Chitinophaga sp. G-6-1-13 sp. nov., isolated from soil.</title>
        <authorList>
            <person name="Dahal R.H."/>
            <person name="Chaudhary D.K."/>
        </authorList>
    </citation>
    <scope>NUCLEOTIDE SEQUENCE [LARGE SCALE GENOMIC DNA]</scope>
    <source>
        <strain evidence="1 2">G-6-1-13</strain>
    </source>
</reference>
<evidence type="ECO:0008006" key="3">
    <source>
        <dbReference type="Google" id="ProtNLM"/>
    </source>
</evidence>
<dbReference type="InterPro" id="IPR032675">
    <property type="entry name" value="LRR_dom_sf"/>
</dbReference>
<protein>
    <recommendedName>
        <fullName evidence="3">Leucine-rich repeat domain-containing protein</fullName>
    </recommendedName>
</protein>
<keyword evidence="2" id="KW-1185">Reference proteome</keyword>
<dbReference type="Gene3D" id="3.80.10.10">
    <property type="entry name" value="Ribonuclease Inhibitor"/>
    <property type="match status" value="1"/>
</dbReference>
<organism evidence="1 2">
    <name type="scientific">Chitinophaga fulva</name>
    <dbReference type="NCBI Taxonomy" id="2728842"/>
    <lineage>
        <taxon>Bacteria</taxon>
        <taxon>Pseudomonadati</taxon>
        <taxon>Bacteroidota</taxon>
        <taxon>Chitinophagia</taxon>
        <taxon>Chitinophagales</taxon>
        <taxon>Chitinophagaceae</taxon>
        <taxon>Chitinophaga</taxon>
    </lineage>
</organism>
<evidence type="ECO:0000313" key="1">
    <source>
        <dbReference type="EMBL" id="NML42043.1"/>
    </source>
</evidence>
<evidence type="ECO:0000313" key="2">
    <source>
        <dbReference type="Proteomes" id="UP000583266"/>
    </source>
</evidence>
<gene>
    <name evidence="1" type="ORF">HHL17_32960</name>
</gene>
<name>A0A848GZR8_9BACT</name>
<accession>A0A848GZR8</accession>
<dbReference type="SUPFAM" id="SSF52047">
    <property type="entry name" value="RNI-like"/>
    <property type="match status" value="1"/>
</dbReference>
<dbReference type="AlphaFoldDB" id="A0A848GZR8"/>
<dbReference type="Proteomes" id="UP000583266">
    <property type="component" value="Unassembled WGS sequence"/>
</dbReference>
<proteinExistence type="predicted"/>